<keyword evidence="2" id="KW-1185">Reference proteome</keyword>
<dbReference type="EMBL" id="FXTY01000004">
    <property type="protein sequence ID" value="SMP22734.1"/>
    <property type="molecule type" value="Genomic_DNA"/>
</dbReference>
<name>A0ABY1P2W8_9RHOB</name>
<accession>A0ABY1P2W8</accession>
<gene>
    <name evidence="1" type="ORF">SAMN06265373_104253</name>
</gene>
<evidence type="ECO:0000313" key="1">
    <source>
        <dbReference type="EMBL" id="SMP22734.1"/>
    </source>
</evidence>
<evidence type="ECO:0000313" key="2">
    <source>
        <dbReference type="Proteomes" id="UP001157961"/>
    </source>
</evidence>
<dbReference type="RefSeq" id="WP_283426206.1">
    <property type="nucleotide sequence ID" value="NZ_FXTY01000004.1"/>
</dbReference>
<comment type="caution">
    <text evidence="1">The sequence shown here is derived from an EMBL/GenBank/DDBJ whole genome shotgun (WGS) entry which is preliminary data.</text>
</comment>
<protein>
    <submittedName>
        <fullName evidence="1">Uncharacterized protein</fullName>
    </submittedName>
</protein>
<reference evidence="1 2" key="1">
    <citation type="submission" date="2017-05" db="EMBL/GenBank/DDBJ databases">
        <authorList>
            <person name="Varghese N."/>
            <person name="Submissions S."/>
        </authorList>
    </citation>
    <scope>NUCLEOTIDE SEQUENCE [LARGE SCALE GENOMIC DNA]</scope>
    <source>
        <strain evidence="1 2">DSM 29734</strain>
    </source>
</reference>
<sequence length="132" mass="13969">MNGVVLWHDNTGGTAVIWCEDHADLAYFSAETDAGALGSGAEKLAAGDLVVFDVMVIGRQRRASNLRRLAPGTPLADHLLQAAMAVETGELGRALRAALRLPECDNRADGPDAASETAEVIDWKTAQARKVS</sequence>
<dbReference type="Proteomes" id="UP001157961">
    <property type="component" value="Unassembled WGS sequence"/>
</dbReference>
<organism evidence="1 2">
    <name type="scientific">Shimia sagamensis</name>
    <dbReference type="NCBI Taxonomy" id="1566352"/>
    <lineage>
        <taxon>Bacteria</taxon>
        <taxon>Pseudomonadati</taxon>
        <taxon>Pseudomonadota</taxon>
        <taxon>Alphaproteobacteria</taxon>
        <taxon>Rhodobacterales</taxon>
        <taxon>Roseobacteraceae</taxon>
    </lineage>
</organism>
<proteinExistence type="predicted"/>